<evidence type="ECO:0000256" key="6">
    <source>
        <dbReference type="SAM" id="Phobius"/>
    </source>
</evidence>
<feature type="transmembrane region" description="Helical" evidence="6">
    <location>
        <begin position="53"/>
        <end position="74"/>
    </location>
</feature>
<organism evidence="7 8">
    <name type="scientific">Streptacidiphilus monticola</name>
    <dbReference type="NCBI Taxonomy" id="2161674"/>
    <lineage>
        <taxon>Bacteria</taxon>
        <taxon>Bacillati</taxon>
        <taxon>Actinomycetota</taxon>
        <taxon>Actinomycetes</taxon>
        <taxon>Kitasatosporales</taxon>
        <taxon>Streptomycetaceae</taxon>
        <taxon>Streptacidiphilus</taxon>
    </lineage>
</organism>
<gene>
    <name evidence="7" type="ORF">ACFP3V_01185</name>
</gene>
<keyword evidence="8" id="KW-1185">Reference proteome</keyword>
<evidence type="ECO:0000256" key="5">
    <source>
        <dbReference type="ARBA" id="ARBA00023136"/>
    </source>
</evidence>
<sequence length="229" mass="23273">MTTDPAPSGASAPQPRTFLRPLATPLPLGFLGLAVATFVLSGLQLGWVPAGQAHQVALVMLAFAFPAQLIAAVYGFPCRDAAAATGMGVLAGTWLTLGLITLSSPPGSTSDTAGLLLLAVGLVLLVPAVVAVNSKGVPGAVLLTAALRFLVTGAYQYTSDSGWKTAAGVIGVVLAAIALYAALALELEGQRHRTVLPVLRWGGNTIAAQGSSAGRTDLLSREPGVRREL</sequence>
<evidence type="ECO:0000256" key="2">
    <source>
        <dbReference type="ARBA" id="ARBA00005587"/>
    </source>
</evidence>
<dbReference type="EMBL" id="JBHSQJ010000005">
    <property type="protein sequence ID" value="MFC5905839.1"/>
    <property type="molecule type" value="Genomic_DNA"/>
</dbReference>
<feature type="transmembrane region" description="Helical" evidence="6">
    <location>
        <begin position="112"/>
        <end position="132"/>
    </location>
</feature>
<proteinExistence type="inferred from homology"/>
<accession>A0ABW1FWL0</accession>
<dbReference type="Proteomes" id="UP001596174">
    <property type="component" value="Unassembled WGS sequence"/>
</dbReference>
<reference evidence="8" key="1">
    <citation type="journal article" date="2019" name="Int. J. Syst. Evol. Microbiol.">
        <title>The Global Catalogue of Microorganisms (GCM) 10K type strain sequencing project: providing services to taxonomists for standard genome sequencing and annotation.</title>
        <authorList>
            <consortium name="The Broad Institute Genomics Platform"/>
            <consortium name="The Broad Institute Genome Sequencing Center for Infectious Disease"/>
            <person name="Wu L."/>
            <person name="Ma J."/>
        </authorList>
    </citation>
    <scope>NUCLEOTIDE SEQUENCE [LARGE SCALE GENOMIC DNA]</scope>
    <source>
        <strain evidence="8">JCM 4816</strain>
    </source>
</reference>
<comment type="subcellular location">
    <subcellularLocation>
        <location evidence="1">Membrane</location>
        <topology evidence="1">Multi-pass membrane protein</topology>
    </subcellularLocation>
</comment>
<evidence type="ECO:0000256" key="4">
    <source>
        <dbReference type="ARBA" id="ARBA00022989"/>
    </source>
</evidence>
<keyword evidence="5 6" id="KW-0472">Membrane</keyword>
<keyword evidence="3 6" id="KW-0812">Transmembrane</keyword>
<dbReference type="InterPro" id="IPR000791">
    <property type="entry name" value="Gpr1/Fun34/SatP-like"/>
</dbReference>
<keyword evidence="4 6" id="KW-1133">Transmembrane helix</keyword>
<comment type="caution">
    <text evidence="7">The sequence shown here is derived from an EMBL/GenBank/DDBJ whole genome shotgun (WGS) entry which is preliminary data.</text>
</comment>
<dbReference type="RefSeq" id="WP_380578665.1">
    <property type="nucleotide sequence ID" value="NZ_JBHSQJ010000005.1"/>
</dbReference>
<feature type="transmembrane region" description="Helical" evidence="6">
    <location>
        <begin position="139"/>
        <end position="157"/>
    </location>
</feature>
<feature type="transmembrane region" description="Helical" evidence="6">
    <location>
        <begin position="163"/>
        <end position="183"/>
    </location>
</feature>
<evidence type="ECO:0000313" key="7">
    <source>
        <dbReference type="EMBL" id="MFC5905839.1"/>
    </source>
</evidence>
<evidence type="ECO:0000313" key="8">
    <source>
        <dbReference type="Proteomes" id="UP001596174"/>
    </source>
</evidence>
<dbReference type="PANTHER" id="PTHR31123">
    <property type="entry name" value="ACCUMULATION OF DYADS PROTEIN 2-RELATED"/>
    <property type="match status" value="1"/>
</dbReference>
<evidence type="ECO:0000256" key="3">
    <source>
        <dbReference type="ARBA" id="ARBA00022692"/>
    </source>
</evidence>
<dbReference type="InterPro" id="IPR051633">
    <property type="entry name" value="AceTr"/>
</dbReference>
<feature type="transmembrane region" description="Helical" evidence="6">
    <location>
        <begin position="26"/>
        <end position="47"/>
    </location>
</feature>
<evidence type="ECO:0000256" key="1">
    <source>
        <dbReference type="ARBA" id="ARBA00004141"/>
    </source>
</evidence>
<name>A0ABW1FWL0_9ACTN</name>
<feature type="transmembrane region" description="Helical" evidence="6">
    <location>
        <begin position="81"/>
        <end position="100"/>
    </location>
</feature>
<dbReference type="PANTHER" id="PTHR31123:SF1">
    <property type="entry name" value="ACCUMULATION OF DYADS PROTEIN 2-RELATED"/>
    <property type="match status" value="1"/>
</dbReference>
<protein>
    <submittedName>
        <fullName evidence="7">GPR1/FUN34/YaaH family transporter</fullName>
    </submittedName>
</protein>
<comment type="similarity">
    <text evidence="2">Belongs to the acetate uptake transporter (AceTr) (TC 2.A.96) family.</text>
</comment>
<dbReference type="Pfam" id="PF01184">
    <property type="entry name" value="Gpr1_Fun34_YaaH"/>
    <property type="match status" value="1"/>
</dbReference>